<dbReference type="AlphaFoldDB" id="A0A3S3U963"/>
<name>A0A3S3U963_9BACT</name>
<sequence>MTIELYDAVKIAKDQVLQLFAEQTLPHLMLEEVNFDETEQAWLITLGYDSHHEVRTISRGSKMVSSMFGDTSITTEEKIPRVYKVFKIDASDGHLISMKAAHV</sequence>
<accession>A0A3S3U963</accession>
<reference evidence="1 2" key="1">
    <citation type="submission" date="2017-01" db="EMBL/GenBank/DDBJ databases">
        <title>The cable genome- insights into the physiology and evolution of filamentous bacteria capable of sulfide oxidation via long distance electron transfer.</title>
        <authorList>
            <person name="Schreiber L."/>
            <person name="Bjerg J.T."/>
            <person name="Boggild A."/>
            <person name="Van De Vossenberg J."/>
            <person name="Meysman F."/>
            <person name="Nielsen L.P."/>
            <person name="Schramm A."/>
            <person name="Kjeldsen K.U."/>
        </authorList>
    </citation>
    <scope>NUCLEOTIDE SEQUENCE [LARGE SCALE GENOMIC DNA]</scope>
    <source>
        <strain evidence="1">MCF</strain>
    </source>
</reference>
<protein>
    <submittedName>
        <fullName evidence="1">Uncharacterized protein</fullName>
    </submittedName>
</protein>
<evidence type="ECO:0000313" key="1">
    <source>
        <dbReference type="EMBL" id="RWX46549.1"/>
    </source>
</evidence>
<keyword evidence="2" id="KW-1185">Reference proteome</keyword>
<proteinExistence type="predicted"/>
<organism evidence="1 2">
    <name type="scientific">Candidatus Electrothrix aarhusensis</name>
    <dbReference type="NCBI Taxonomy" id="1859131"/>
    <lineage>
        <taxon>Bacteria</taxon>
        <taxon>Pseudomonadati</taxon>
        <taxon>Thermodesulfobacteriota</taxon>
        <taxon>Desulfobulbia</taxon>
        <taxon>Desulfobulbales</taxon>
        <taxon>Desulfobulbaceae</taxon>
        <taxon>Candidatus Electrothrix</taxon>
    </lineage>
</organism>
<dbReference type="Proteomes" id="UP000287853">
    <property type="component" value="Unassembled WGS sequence"/>
</dbReference>
<evidence type="ECO:0000313" key="2">
    <source>
        <dbReference type="Proteomes" id="UP000287853"/>
    </source>
</evidence>
<comment type="caution">
    <text evidence="1">The sequence shown here is derived from an EMBL/GenBank/DDBJ whole genome shotgun (WGS) entry which is preliminary data.</text>
</comment>
<gene>
    <name evidence="1" type="ORF">H206_00306</name>
</gene>
<dbReference type="EMBL" id="MTKO01000060">
    <property type="protein sequence ID" value="RWX46549.1"/>
    <property type="molecule type" value="Genomic_DNA"/>
</dbReference>